<sequence length="110" mass="12645">HLTLWKEGVHHRDVSPGNLMRYWKDGKQIGILNDYDLFSLVDDPGPQGNECTSMVLFIALDLLTEEGQHGKVKHLHRHDLESFMYVLPGFSCITRMESFYHRDCAPSMNG</sequence>
<dbReference type="InterPro" id="IPR040976">
    <property type="entry name" value="Pkinase_fungal"/>
</dbReference>
<gene>
    <name evidence="2" type="ORF">HD556DRAFT_1234671</name>
</gene>
<evidence type="ECO:0000259" key="1">
    <source>
        <dbReference type="Pfam" id="PF17667"/>
    </source>
</evidence>
<feature type="non-terminal residue" evidence="2">
    <location>
        <position position="1"/>
    </location>
</feature>
<dbReference type="InterPro" id="IPR011009">
    <property type="entry name" value="Kinase-like_dom_sf"/>
</dbReference>
<protein>
    <recommendedName>
        <fullName evidence="1">Fungal-type protein kinase domain-containing protein</fullName>
    </recommendedName>
</protein>
<dbReference type="OrthoDB" id="5584477at2759"/>
<accession>A0A9P7AVF8</accession>
<name>A0A9P7AVF8_9AGAM</name>
<comment type="caution">
    <text evidence="2">The sequence shown here is derived from an EMBL/GenBank/DDBJ whole genome shotgun (WGS) entry which is preliminary data.</text>
</comment>
<dbReference type="Pfam" id="PF17667">
    <property type="entry name" value="Pkinase_fungal"/>
    <property type="match status" value="1"/>
</dbReference>
<dbReference type="SUPFAM" id="SSF56112">
    <property type="entry name" value="Protein kinase-like (PK-like)"/>
    <property type="match status" value="1"/>
</dbReference>
<reference evidence="2" key="1">
    <citation type="journal article" date="2020" name="New Phytol.">
        <title>Comparative genomics reveals dynamic genome evolution in host specialist ectomycorrhizal fungi.</title>
        <authorList>
            <person name="Lofgren L.A."/>
            <person name="Nguyen N.H."/>
            <person name="Vilgalys R."/>
            <person name="Ruytinx J."/>
            <person name="Liao H.L."/>
            <person name="Branco S."/>
            <person name="Kuo A."/>
            <person name="LaButti K."/>
            <person name="Lipzen A."/>
            <person name="Andreopoulos W."/>
            <person name="Pangilinan J."/>
            <person name="Riley R."/>
            <person name="Hundley H."/>
            <person name="Na H."/>
            <person name="Barry K."/>
            <person name="Grigoriev I.V."/>
            <person name="Stajich J.E."/>
            <person name="Kennedy P.G."/>
        </authorList>
    </citation>
    <scope>NUCLEOTIDE SEQUENCE</scope>
    <source>
        <strain evidence="2">S12</strain>
    </source>
</reference>
<keyword evidence="3" id="KW-1185">Reference proteome</keyword>
<organism evidence="2 3">
    <name type="scientific">Suillus plorans</name>
    <dbReference type="NCBI Taxonomy" id="116603"/>
    <lineage>
        <taxon>Eukaryota</taxon>
        <taxon>Fungi</taxon>
        <taxon>Dikarya</taxon>
        <taxon>Basidiomycota</taxon>
        <taxon>Agaricomycotina</taxon>
        <taxon>Agaricomycetes</taxon>
        <taxon>Agaricomycetidae</taxon>
        <taxon>Boletales</taxon>
        <taxon>Suillineae</taxon>
        <taxon>Suillaceae</taxon>
        <taxon>Suillus</taxon>
    </lineage>
</organism>
<dbReference type="GeneID" id="64591444"/>
<dbReference type="RefSeq" id="XP_041161838.1">
    <property type="nucleotide sequence ID" value="XM_041297680.1"/>
</dbReference>
<feature type="domain" description="Fungal-type protein kinase" evidence="1">
    <location>
        <begin position="1"/>
        <end position="87"/>
    </location>
</feature>
<dbReference type="EMBL" id="JABBWE010000019">
    <property type="protein sequence ID" value="KAG1796322.1"/>
    <property type="molecule type" value="Genomic_DNA"/>
</dbReference>
<dbReference type="Proteomes" id="UP000719766">
    <property type="component" value="Unassembled WGS sequence"/>
</dbReference>
<evidence type="ECO:0000313" key="2">
    <source>
        <dbReference type="EMBL" id="KAG1796322.1"/>
    </source>
</evidence>
<evidence type="ECO:0000313" key="3">
    <source>
        <dbReference type="Proteomes" id="UP000719766"/>
    </source>
</evidence>
<dbReference type="AlphaFoldDB" id="A0A9P7AVF8"/>
<proteinExistence type="predicted"/>